<proteinExistence type="predicted"/>
<dbReference type="Proteomes" id="UP001500842">
    <property type="component" value="Unassembled WGS sequence"/>
</dbReference>
<dbReference type="Gene3D" id="3.40.630.10">
    <property type="entry name" value="Zn peptidases"/>
    <property type="match status" value="1"/>
</dbReference>
<dbReference type="SUPFAM" id="SSF53187">
    <property type="entry name" value="Zn-dependent exopeptidases"/>
    <property type="match status" value="1"/>
</dbReference>
<dbReference type="Pfam" id="PF01546">
    <property type="entry name" value="Peptidase_M20"/>
    <property type="match status" value="1"/>
</dbReference>
<gene>
    <name evidence="3" type="ORF">GCM10009788_47000</name>
</gene>
<comment type="caution">
    <text evidence="3">The sequence shown here is derived from an EMBL/GenBank/DDBJ whole genome shotgun (WGS) entry which is preliminary data.</text>
</comment>
<evidence type="ECO:0000313" key="4">
    <source>
        <dbReference type="Proteomes" id="UP001500842"/>
    </source>
</evidence>
<name>A0ABN2BHE8_9ACTN</name>
<protein>
    <submittedName>
        <fullName evidence="3">M20/M25/M40 family metallo-hydrolase</fullName>
    </submittedName>
</protein>
<keyword evidence="4" id="KW-1185">Reference proteome</keyword>
<dbReference type="SUPFAM" id="SSF55031">
    <property type="entry name" value="Bacterial exopeptidase dimerisation domain"/>
    <property type="match status" value="1"/>
</dbReference>
<keyword evidence="2" id="KW-0378">Hydrolase</keyword>
<dbReference type="InterPro" id="IPR050072">
    <property type="entry name" value="Peptidase_M20A"/>
</dbReference>
<dbReference type="InterPro" id="IPR002933">
    <property type="entry name" value="Peptidase_M20"/>
</dbReference>
<dbReference type="PANTHER" id="PTHR43808">
    <property type="entry name" value="ACETYLORNITHINE DEACETYLASE"/>
    <property type="match status" value="1"/>
</dbReference>
<evidence type="ECO:0000256" key="2">
    <source>
        <dbReference type="ARBA" id="ARBA00022801"/>
    </source>
</evidence>
<evidence type="ECO:0000256" key="1">
    <source>
        <dbReference type="ARBA" id="ARBA00022723"/>
    </source>
</evidence>
<evidence type="ECO:0000313" key="3">
    <source>
        <dbReference type="EMBL" id="GAA1538888.1"/>
    </source>
</evidence>
<dbReference type="Gene3D" id="3.30.70.360">
    <property type="match status" value="1"/>
</dbReference>
<dbReference type="EMBL" id="BAAAOR010000036">
    <property type="protein sequence ID" value="GAA1538888.1"/>
    <property type="molecule type" value="Genomic_DNA"/>
</dbReference>
<accession>A0ABN2BHE8</accession>
<keyword evidence="1" id="KW-0479">Metal-binding</keyword>
<sequence length="443" mass="47126">MTSPDPSAVRTAIAAAWEEIDRDRLAELVVGLVDIPSPTGEEGELAQWAAGQLDAHGIPARTQWLDDRQANAVGELAGTGGGEDVLLYAPIDTLTVGDADEDVPWIGPELREDMQPRARVHGDHVLGLGASNPKGHAACVMAAAEAIAAAGIDLPGSVLVGLGAGGMPTNGRIERGLTRHNAGQGAGCSFMLEQGVWADHAVIAKPGWAVAWEEVGLCWFEVEVEGNFSYVGSRHRMPYRNAIAGASVVVLELEEWFTAYAERHTDGLVAPQGIVSAIESGWPRMSSVTPALCRFYVDLRTSPRTPLADVRREFGAAVEEIRARHPELAVRWRSRLTIPGTATALDAPVVAAAVAAWEELAGEPHRPIVANSGATDANILRQKGLPTARIGMDRIGPDAPLPLDFPAGMNVVDLREAERLTRHLVHTAVTLASRTARPAEPLL</sequence>
<reference evidence="3 4" key="1">
    <citation type="journal article" date="2019" name="Int. J. Syst. Evol. Microbiol.">
        <title>The Global Catalogue of Microorganisms (GCM) 10K type strain sequencing project: providing services to taxonomists for standard genome sequencing and annotation.</title>
        <authorList>
            <consortium name="The Broad Institute Genomics Platform"/>
            <consortium name="The Broad Institute Genome Sequencing Center for Infectious Disease"/>
            <person name="Wu L."/>
            <person name="Ma J."/>
        </authorList>
    </citation>
    <scope>NUCLEOTIDE SEQUENCE [LARGE SCALE GENOMIC DNA]</scope>
    <source>
        <strain evidence="3 4">JCM 14942</strain>
    </source>
</reference>
<dbReference type="InterPro" id="IPR036264">
    <property type="entry name" value="Bact_exopeptidase_dim_dom"/>
</dbReference>
<organism evidence="3 4">
    <name type="scientific">Nocardioides humi</name>
    <dbReference type="NCBI Taxonomy" id="449461"/>
    <lineage>
        <taxon>Bacteria</taxon>
        <taxon>Bacillati</taxon>
        <taxon>Actinomycetota</taxon>
        <taxon>Actinomycetes</taxon>
        <taxon>Propionibacteriales</taxon>
        <taxon>Nocardioidaceae</taxon>
        <taxon>Nocardioides</taxon>
    </lineage>
</organism>
<dbReference type="RefSeq" id="WP_141006345.1">
    <property type="nucleotide sequence ID" value="NZ_BAAAOR010000036.1"/>
</dbReference>